<dbReference type="GO" id="GO:0030313">
    <property type="term" value="C:cell envelope"/>
    <property type="evidence" value="ECO:0007669"/>
    <property type="project" value="UniProtKB-SubCell"/>
</dbReference>
<dbReference type="EMBL" id="FMAG01000003">
    <property type="protein sequence ID" value="SCB29638.1"/>
    <property type="molecule type" value="Genomic_DNA"/>
</dbReference>
<feature type="domain" description="Cytochrome c" evidence="9">
    <location>
        <begin position="49"/>
        <end position="173"/>
    </location>
</feature>
<evidence type="ECO:0000313" key="10">
    <source>
        <dbReference type="EMBL" id="SCB29638.1"/>
    </source>
</evidence>
<proteinExistence type="predicted"/>
<evidence type="ECO:0000256" key="5">
    <source>
        <dbReference type="ARBA" id="ARBA00023002"/>
    </source>
</evidence>
<dbReference type="SUPFAM" id="SSF46626">
    <property type="entry name" value="Cytochrome c"/>
    <property type="match status" value="2"/>
</dbReference>
<sequence length="461" mass="49387">MPLQFNRRLLPLLALAGFSLAGAAAGMASEPATDTSATNGYDDQAPLSAVAQLGKRLFFDPSLSGGGQMSCATCHDPANHYAPANDLAVQLGGPHLDQPGIRAVPSLAYKMSTPSFSIGEESTADEAAEASPMTEASGVALANAPAAVTGPLTAQAVVKADAAAAANLVPQGGMFWDGRVDSLEEQALQPMISPFEMANADAATVYAKLKKGYGKDISALFGDNILNDQDMTISEIGFALARYQVEELSFHPYSSKYDYYLRGKAVLTDAEARGLKLFDDANKGNCASCHLDKMTGDGQMPNFTDFEFEALGAPRNQTIPANADAHYYDTGICGPLRNDTYSAQQQNCGLFKTPTLRNVATRRVFFHNGVYRTLEDVTRFYVKRDTNPEEIYPKDASGKVTKYDDLPAQYQANIDVIDVPMNRKLGDAPALNDAEIADVVAFLKTLTDGYDPARDSVKAAK</sequence>
<dbReference type="Gene3D" id="1.10.760.10">
    <property type="entry name" value="Cytochrome c-like domain"/>
    <property type="match status" value="2"/>
</dbReference>
<keyword evidence="6 7" id="KW-0408">Iron</keyword>
<dbReference type="PANTHER" id="PTHR30600">
    <property type="entry name" value="CYTOCHROME C PEROXIDASE-RELATED"/>
    <property type="match status" value="1"/>
</dbReference>
<keyword evidence="11" id="KW-1185">Reference proteome</keyword>
<dbReference type="STRING" id="410764.GA0061103_4156"/>
<evidence type="ECO:0000256" key="4">
    <source>
        <dbReference type="ARBA" id="ARBA00022729"/>
    </source>
</evidence>
<dbReference type="Pfam" id="PF03150">
    <property type="entry name" value="CCP_MauG"/>
    <property type="match status" value="1"/>
</dbReference>
<dbReference type="GO" id="GO:0046872">
    <property type="term" value="F:metal ion binding"/>
    <property type="evidence" value="ECO:0007669"/>
    <property type="project" value="UniProtKB-KW"/>
</dbReference>
<dbReference type="InterPro" id="IPR004852">
    <property type="entry name" value="Di-haem_cyt_c_peroxidsae"/>
</dbReference>
<protein>
    <submittedName>
        <fullName evidence="10">Cytochrome c peroxidase</fullName>
    </submittedName>
</protein>
<feature type="signal peptide" evidence="8">
    <location>
        <begin position="1"/>
        <end position="23"/>
    </location>
</feature>
<evidence type="ECO:0000256" key="8">
    <source>
        <dbReference type="SAM" id="SignalP"/>
    </source>
</evidence>
<dbReference type="Proteomes" id="UP000199101">
    <property type="component" value="Unassembled WGS sequence"/>
</dbReference>
<dbReference type="PROSITE" id="PS51007">
    <property type="entry name" value="CYTC"/>
    <property type="match status" value="2"/>
</dbReference>
<dbReference type="PANTHER" id="PTHR30600:SF10">
    <property type="entry name" value="BLL6722 PROTEIN"/>
    <property type="match status" value="1"/>
</dbReference>
<evidence type="ECO:0000256" key="1">
    <source>
        <dbReference type="ARBA" id="ARBA00004196"/>
    </source>
</evidence>
<keyword evidence="2 7" id="KW-0349">Heme</keyword>
<evidence type="ECO:0000256" key="7">
    <source>
        <dbReference type="PROSITE-ProRule" id="PRU00433"/>
    </source>
</evidence>
<name>A0A1C3VPK5_9HYPH</name>
<gene>
    <name evidence="10" type="ORF">GA0061103_4156</name>
</gene>
<dbReference type="RefSeq" id="WP_092712531.1">
    <property type="nucleotide sequence ID" value="NZ_FMAG01000003.1"/>
</dbReference>
<evidence type="ECO:0000313" key="11">
    <source>
        <dbReference type="Proteomes" id="UP000199101"/>
    </source>
</evidence>
<feature type="domain" description="Cytochrome c" evidence="9">
    <location>
        <begin position="269"/>
        <end position="447"/>
    </location>
</feature>
<keyword evidence="5" id="KW-0560">Oxidoreductase</keyword>
<comment type="subcellular location">
    <subcellularLocation>
        <location evidence="1">Cell envelope</location>
    </subcellularLocation>
</comment>
<evidence type="ECO:0000256" key="3">
    <source>
        <dbReference type="ARBA" id="ARBA00022723"/>
    </source>
</evidence>
<dbReference type="GO" id="GO:0020037">
    <property type="term" value="F:heme binding"/>
    <property type="evidence" value="ECO:0007669"/>
    <property type="project" value="InterPro"/>
</dbReference>
<organism evidence="10 11">
    <name type="scientific">Rhizobium multihospitium</name>
    <dbReference type="NCBI Taxonomy" id="410764"/>
    <lineage>
        <taxon>Bacteria</taxon>
        <taxon>Pseudomonadati</taxon>
        <taxon>Pseudomonadota</taxon>
        <taxon>Alphaproteobacteria</taxon>
        <taxon>Hyphomicrobiales</taxon>
        <taxon>Rhizobiaceae</taxon>
        <taxon>Rhizobium/Agrobacterium group</taxon>
        <taxon>Rhizobium</taxon>
    </lineage>
</organism>
<dbReference type="AlphaFoldDB" id="A0A1C3VPK5"/>
<accession>A0A1C3VPK5</accession>
<keyword evidence="10" id="KW-0575">Peroxidase</keyword>
<evidence type="ECO:0000256" key="2">
    <source>
        <dbReference type="ARBA" id="ARBA00022617"/>
    </source>
</evidence>
<dbReference type="GO" id="GO:0009055">
    <property type="term" value="F:electron transfer activity"/>
    <property type="evidence" value="ECO:0007669"/>
    <property type="project" value="InterPro"/>
</dbReference>
<dbReference type="InterPro" id="IPR009056">
    <property type="entry name" value="Cyt_c-like_dom"/>
</dbReference>
<dbReference type="InterPro" id="IPR036909">
    <property type="entry name" value="Cyt_c-like_dom_sf"/>
</dbReference>
<evidence type="ECO:0000256" key="6">
    <source>
        <dbReference type="ARBA" id="ARBA00023004"/>
    </source>
</evidence>
<dbReference type="InterPro" id="IPR051395">
    <property type="entry name" value="Cytochrome_c_Peroxidase/MauG"/>
</dbReference>
<dbReference type="OrthoDB" id="9805202at2"/>
<reference evidence="11" key="1">
    <citation type="submission" date="2016-08" db="EMBL/GenBank/DDBJ databases">
        <authorList>
            <person name="Varghese N."/>
            <person name="Submissions Spin"/>
        </authorList>
    </citation>
    <scope>NUCLEOTIDE SEQUENCE [LARGE SCALE GENOMIC DNA]</scope>
    <source>
        <strain evidence="11">HAMBI 2975</strain>
    </source>
</reference>
<dbReference type="GO" id="GO:0004130">
    <property type="term" value="F:cytochrome-c peroxidase activity"/>
    <property type="evidence" value="ECO:0007669"/>
    <property type="project" value="TreeGrafter"/>
</dbReference>
<feature type="chain" id="PRO_5008684547" evidence="8">
    <location>
        <begin position="24"/>
        <end position="461"/>
    </location>
</feature>
<evidence type="ECO:0000259" key="9">
    <source>
        <dbReference type="PROSITE" id="PS51007"/>
    </source>
</evidence>
<keyword evidence="3 7" id="KW-0479">Metal-binding</keyword>
<keyword evidence="4 8" id="KW-0732">Signal</keyword>